<evidence type="ECO:0000256" key="8">
    <source>
        <dbReference type="ARBA" id="ARBA00023054"/>
    </source>
</evidence>
<comment type="subcellular location">
    <subcellularLocation>
        <location evidence="2">Chromosome</location>
    </subcellularLocation>
    <subcellularLocation>
        <location evidence="1">Nucleus</location>
    </subcellularLocation>
</comment>
<name>A0A9P4II02_9PEZI</name>
<dbReference type="InterPro" id="IPR027417">
    <property type="entry name" value="P-loop_NTPase"/>
</dbReference>
<keyword evidence="8 12" id="KW-0175">Coiled coil</keyword>
<feature type="coiled-coil region" evidence="12">
    <location>
        <begin position="751"/>
        <end position="971"/>
    </location>
</feature>
<comment type="caution">
    <text evidence="15">The sequence shown here is derived from an EMBL/GenBank/DDBJ whole genome shotgun (WGS) entry which is preliminary data.</text>
</comment>
<dbReference type="GO" id="GO:0003697">
    <property type="term" value="F:single-stranded DNA binding"/>
    <property type="evidence" value="ECO:0007669"/>
    <property type="project" value="TreeGrafter"/>
</dbReference>
<organism evidence="15 16">
    <name type="scientific">Rhizodiscina lignyota</name>
    <dbReference type="NCBI Taxonomy" id="1504668"/>
    <lineage>
        <taxon>Eukaryota</taxon>
        <taxon>Fungi</taxon>
        <taxon>Dikarya</taxon>
        <taxon>Ascomycota</taxon>
        <taxon>Pezizomycotina</taxon>
        <taxon>Dothideomycetes</taxon>
        <taxon>Pleosporomycetidae</taxon>
        <taxon>Aulographales</taxon>
        <taxon>Rhizodiscinaceae</taxon>
        <taxon>Rhizodiscina</taxon>
    </lineage>
</organism>
<evidence type="ECO:0000256" key="4">
    <source>
        <dbReference type="ARBA" id="ARBA00022454"/>
    </source>
</evidence>
<keyword evidence="6" id="KW-0227">DNA damage</keyword>
<proteinExistence type="inferred from homology"/>
<evidence type="ECO:0000313" key="16">
    <source>
        <dbReference type="Proteomes" id="UP000799772"/>
    </source>
</evidence>
<dbReference type="PANTHER" id="PTHR19306:SF6">
    <property type="entry name" value="STRUCTURAL MAINTENANCE OF CHROMOSOMES PROTEIN 6"/>
    <property type="match status" value="1"/>
</dbReference>
<evidence type="ECO:0000256" key="10">
    <source>
        <dbReference type="ARBA" id="ARBA00023204"/>
    </source>
</evidence>
<keyword evidence="5" id="KW-0547">Nucleotide-binding</keyword>
<keyword evidence="16" id="KW-1185">Reference proteome</keyword>
<keyword evidence="4" id="KW-0158">Chromosome</keyword>
<feature type="coiled-coil region" evidence="12">
    <location>
        <begin position="291"/>
        <end position="332"/>
    </location>
</feature>
<dbReference type="SUPFAM" id="SSF52540">
    <property type="entry name" value="P-loop containing nucleoside triphosphate hydrolases"/>
    <property type="match status" value="1"/>
</dbReference>
<dbReference type="GO" id="GO:0005634">
    <property type="term" value="C:nucleus"/>
    <property type="evidence" value="ECO:0007669"/>
    <property type="project" value="UniProtKB-SubCell"/>
</dbReference>
<dbReference type="Proteomes" id="UP000799772">
    <property type="component" value="Unassembled WGS sequence"/>
</dbReference>
<dbReference type="GO" id="GO:0035861">
    <property type="term" value="C:site of double-strand break"/>
    <property type="evidence" value="ECO:0007669"/>
    <property type="project" value="TreeGrafter"/>
</dbReference>
<evidence type="ECO:0000259" key="14">
    <source>
        <dbReference type="Pfam" id="PF02463"/>
    </source>
</evidence>
<keyword evidence="7" id="KW-0067">ATP-binding</keyword>
<dbReference type="GO" id="GO:0005524">
    <property type="term" value="F:ATP binding"/>
    <property type="evidence" value="ECO:0007669"/>
    <property type="project" value="UniProtKB-KW"/>
</dbReference>
<feature type="compositionally biased region" description="Basic and acidic residues" evidence="13">
    <location>
        <begin position="66"/>
        <end position="76"/>
    </location>
</feature>
<gene>
    <name evidence="15" type="ORF">NA57DRAFT_75499</name>
</gene>
<sequence>MAPADGRKRKASAAGEEVFEVETASSSLSRASLNKRQRVSDTINGDAPTDIEDDVLADLPSDTDDRDGHENGHLNDEPFDYATQRDAGLDDDQPDETEQQRAIEQIQERASRFTENHAAENAIIEEVQCTNFMCHSRLTIELGPLINFIIGHNGSGKSAVLTALQLCLGGKTTVTNRGQKLSDFIKQGSDSASLSVRIKNQGPSAYNPDVYGQSIIVERHFTKTGTSGFKIKNSQGKVISTKKLDLEDITDAFALQLDNPMMCLTQDQAREFLNNSGPKEKYKFFFKGTQLETLDNDYQIMSDTLNNLELKLDTLEENKKYARSLFRKAKDNVDKLKATDGLKDQYYKYERQMAWCQVEHEEKKLARADDEIREIQTKIEGKKADADDKSKDYDVANAAAEQAHVEVQECESKAEPIKEEQSHAQEEFARIRKEVAETLQQHRDIGGDLSAAKKRREKLQMEIATEERRIADANGGQHAEKVDELSTAKEKATQLENELQESSKGFRELELAKKAADNAVNEAKPRGKSKRDELEKCKANIERLESSRGKWIKAYPSPDNLQKLLDLIQREQHRFKDKPVGPMGHFVRILKPEWTSIVERLFGGNYNAFLCTNKDDQRILSQLMKQARWEQMSLLIDKMPINTTTNEPDSDVVTVLRILEFDNELARNAAIINQAAEQIALVRNRDEANEFMFPKNGPRPRSVRATLCMHETRRGAGFRLQPGSGGGESFSPMPSWGGGLTRMNTNSDYQLREEQEHLQILNREYKETQDQLRELEKAIKEASQAIFRHDRDHKRIKLQSQQARDRANALHDEIEAETAQPDQLLLLEGQLRSAEEEERNTEVQFQGAFEDLNRINAESRAQKSKLDDLEKQISDLSTQQSKLAIREQKAAVRRETALKKKNEALAIVRDAERDLENVYQDKKRQEDVVAEHIRQASLISERVEVEPGRTADSLDQTLTEIRRKITQTQTQLGGDKVELKRRALDAKEHRDRETARFVEADKICKALKFARKQRLDRWQMFRRFISVRARNQFMYLLSNRKFRGQLKLYHKEKLLEIQVEPDITRASDKGRQTKTLSGGEKSYSTICLLLSLWDAMGSPIRCLDEFDVFMDNVNRDVSMKMMIEAARQSVSKQFILISPQSMNASHIGNDVTVIKMSDPERGQQPLPSGFTRERR</sequence>
<comment type="similarity">
    <text evidence="3">Belongs to the SMC family. SMC6 subfamily.</text>
</comment>
<feature type="coiled-coil region" evidence="12">
    <location>
        <begin position="358"/>
        <end position="385"/>
    </location>
</feature>
<dbReference type="GO" id="GO:0016787">
    <property type="term" value="F:hydrolase activity"/>
    <property type="evidence" value="ECO:0007669"/>
    <property type="project" value="UniProtKB-KW"/>
</dbReference>
<dbReference type="GO" id="GO:0030915">
    <property type="term" value="C:Smc5-Smc6 complex"/>
    <property type="evidence" value="ECO:0007669"/>
    <property type="project" value="TreeGrafter"/>
</dbReference>
<dbReference type="InterPro" id="IPR003395">
    <property type="entry name" value="RecF/RecN/SMC_N"/>
</dbReference>
<feature type="region of interest" description="Disordered" evidence="13">
    <location>
        <begin position="1"/>
        <end position="102"/>
    </location>
</feature>
<evidence type="ECO:0000256" key="1">
    <source>
        <dbReference type="ARBA" id="ARBA00004123"/>
    </source>
</evidence>
<dbReference type="Pfam" id="PF02463">
    <property type="entry name" value="SMC_N"/>
    <property type="match status" value="1"/>
</dbReference>
<keyword evidence="15" id="KW-0378">Hydrolase</keyword>
<dbReference type="EMBL" id="ML978125">
    <property type="protein sequence ID" value="KAF2099997.1"/>
    <property type="molecule type" value="Genomic_DNA"/>
</dbReference>
<evidence type="ECO:0000256" key="3">
    <source>
        <dbReference type="ARBA" id="ARBA00006793"/>
    </source>
</evidence>
<dbReference type="OrthoDB" id="10072614at2759"/>
<dbReference type="Gene3D" id="3.40.50.300">
    <property type="entry name" value="P-loop containing nucleotide triphosphate hydrolases"/>
    <property type="match status" value="2"/>
</dbReference>
<evidence type="ECO:0000256" key="7">
    <source>
        <dbReference type="ARBA" id="ARBA00022840"/>
    </source>
</evidence>
<evidence type="ECO:0000256" key="11">
    <source>
        <dbReference type="ARBA" id="ARBA00023242"/>
    </source>
</evidence>
<accession>A0A9P4II02</accession>
<keyword evidence="10" id="KW-0234">DNA repair</keyword>
<protein>
    <submittedName>
        <fullName evidence="15">P-loop containing nucleoside triphosphate hydrolase protein</fullName>
    </submittedName>
</protein>
<evidence type="ECO:0000256" key="13">
    <source>
        <dbReference type="SAM" id="MobiDB-lite"/>
    </source>
</evidence>
<feature type="domain" description="RecF/RecN/SMC N-terminal" evidence="14">
    <location>
        <begin position="124"/>
        <end position="1147"/>
    </location>
</feature>
<evidence type="ECO:0000313" key="15">
    <source>
        <dbReference type="EMBL" id="KAF2099997.1"/>
    </source>
</evidence>
<keyword evidence="9" id="KW-0233">DNA recombination</keyword>
<feature type="compositionally biased region" description="Polar residues" evidence="13">
    <location>
        <begin position="23"/>
        <end position="34"/>
    </location>
</feature>
<dbReference type="PANTHER" id="PTHR19306">
    <property type="entry name" value="STRUCTURAL MAINTENANCE OF CHROMOSOMES 5,6 SMC5, SMC6"/>
    <property type="match status" value="1"/>
</dbReference>
<evidence type="ECO:0000256" key="2">
    <source>
        <dbReference type="ARBA" id="ARBA00004286"/>
    </source>
</evidence>
<evidence type="ECO:0000256" key="9">
    <source>
        <dbReference type="ARBA" id="ARBA00023172"/>
    </source>
</evidence>
<keyword evidence="11" id="KW-0539">Nucleus</keyword>
<dbReference type="GO" id="GO:0000724">
    <property type="term" value="P:double-strand break repair via homologous recombination"/>
    <property type="evidence" value="ECO:0007669"/>
    <property type="project" value="TreeGrafter"/>
</dbReference>
<dbReference type="GO" id="GO:0003684">
    <property type="term" value="F:damaged DNA binding"/>
    <property type="evidence" value="ECO:0007669"/>
    <property type="project" value="TreeGrafter"/>
</dbReference>
<feature type="coiled-coil region" evidence="12">
    <location>
        <begin position="449"/>
        <end position="547"/>
    </location>
</feature>
<evidence type="ECO:0000256" key="12">
    <source>
        <dbReference type="SAM" id="Coils"/>
    </source>
</evidence>
<reference evidence="15" key="1">
    <citation type="journal article" date="2020" name="Stud. Mycol.">
        <title>101 Dothideomycetes genomes: a test case for predicting lifestyles and emergence of pathogens.</title>
        <authorList>
            <person name="Haridas S."/>
            <person name="Albert R."/>
            <person name="Binder M."/>
            <person name="Bloem J."/>
            <person name="Labutti K."/>
            <person name="Salamov A."/>
            <person name="Andreopoulos B."/>
            <person name="Baker S."/>
            <person name="Barry K."/>
            <person name="Bills G."/>
            <person name="Bluhm B."/>
            <person name="Cannon C."/>
            <person name="Castanera R."/>
            <person name="Culley D."/>
            <person name="Daum C."/>
            <person name="Ezra D."/>
            <person name="Gonzalez J."/>
            <person name="Henrissat B."/>
            <person name="Kuo A."/>
            <person name="Liang C."/>
            <person name="Lipzen A."/>
            <person name="Lutzoni F."/>
            <person name="Magnuson J."/>
            <person name="Mondo S."/>
            <person name="Nolan M."/>
            <person name="Ohm R."/>
            <person name="Pangilinan J."/>
            <person name="Park H.-J."/>
            <person name="Ramirez L."/>
            <person name="Alfaro M."/>
            <person name="Sun H."/>
            <person name="Tritt A."/>
            <person name="Yoshinaga Y."/>
            <person name="Zwiers L.-H."/>
            <person name="Turgeon B."/>
            <person name="Goodwin S."/>
            <person name="Spatafora J."/>
            <person name="Crous P."/>
            <person name="Grigoriev I."/>
        </authorList>
    </citation>
    <scope>NUCLEOTIDE SEQUENCE</scope>
    <source>
        <strain evidence="15">CBS 133067</strain>
    </source>
</reference>
<feature type="compositionally biased region" description="Acidic residues" evidence="13">
    <location>
        <begin position="49"/>
        <end position="65"/>
    </location>
</feature>
<evidence type="ECO:0000256" key="6">
    <source>
        <dbReference type="ARBA" id="ARBA00022763"/>
    </source>
</evidence>
<dbReference type="AlphaFoldDB" id="A0A9P4II02"/>
<evidence type="ECO:0000256" key="5">
    <source>
        <dbReference type="ARBA" id="ARBA00022741"/>
    </source>
</evidence>